<name>A0A1I7I6K6_9GAMM</name>
<keyword evidence="2" id="KW-1185">Reference proteome</keyword>
<evidence type="ECO:0008006" key="3">
    <source>
        <dbReference type="Google" id="ProtNLM"/>
    </source>
</evidence>
<gene>
    <name evidence="1" type="ORF">SAMN04487955_10669</name>
</gene>
<evidence type="ECO:0000313" key="2">
    <source>
        <dbReference type="Proteomes" id="UP000198693"/>
    </source>
</evidence>
<dbReference type="EMBL" id="FPBP01000006">
    <property type="protein sequence ID" value="SFU68585.1"/>
    <property type="molecule type" value="Genomic_DNA"/>
</dbReference>
<dbReference type="Proteomes" id="UP000198693">
    <property type="component" value="Unassembled WGS sequence"/>
</dbReference>
<dbReference type="STRING" id="463301.SAMN04487955_10669"/>
<dbReference type="PROSITE" id="PS51257">
    <property type="entry name" value="PROKAR_LIPOPROTEIN"/>
    <property type="match status" value="1"/>
</dbReference>
<dbReference type="Gene3D" id="3.40.50.1820">
    <property type="entry name" value="alpha/beta hydrolase"/>
    <property type="match status" value="1"/>
</dbReference>
<dbReference type="RefSeq" id="WP_089795363.1">
    <property type="nucleotide sequence ID" value="NZ_FPBP01000006.1"/>
</dbReference>
<dbReference type="InterPro" id="IPR029058">
    <property type="entry name" value="AB_hydrolase_fold"/>
</dbReference>
<sequence length="388" mass="42710">MRLLLHQVVCLAVLVVIVLLLAGCSSLSRGHEALLVLGDLAAGSEESRLKARTEAPTREGIRYAQEGRDYQADVYHPATPDRGMMILVHGFTEDGRRDPRLVDFATTLSRVGFTVMVPELEGLRDYSISTREVVAIADAIRHATQALPEGEPQTALAAISFAVGPAVIAALQEDTAQRVSFIVSVGGYYDLVEMLRYVTTGEDRHGEGQAAPPPQRGARWAVLLSQLQWLEDERDRERLATIARRRLASQAESAEDEPIGAEQVEEEVERLGPQGRALYALVTNQDPARVEALIEALPPSLIAELEALDLSNRDLDRLEAELVLIHGPQDRVIPISHSRRLRDALPEGQARLFEAGGLEHVAVSPGWRDGWGLWRAVNHVLRLGEQQQ</sequence>
<dbReference type="AlphaFoldDB" id="A0A1I7I6K6"/>
<proteinExistence type="predicted"/>
<organism evidence="1 2">
    <name type="scientific">Halomonas korlensis</name>
    <dbReference type="NCBI Taxonomy" id="463301"/>
    <lineage>
        <taxon>Bacteria</taxon>
        <taxon>Pseudomonadati</taxon>
        <taxon>Pseudomonadota</taxon>
        <taxon>Gammaproteobacteria</taxon>
        <taxon>Oceanospirillales</taxon>
        <taxon>Halomonadaceae</taxon>
        <taxon>Halomonas</taxon>
    </lineage>
</organism>
<evidence type="ECO:0000313" key="1">
    <source>
        <dbReference type="EMBL" id="SFU68585.1"/>
    </source>
</evidence>
<dbReference type="SUPFAM" id="SSF53474">
    <property type="entry name" value="alpha/beta-Hydrolases"/>
    <property type="match status" value="1"/>
</dbReference>
<reference evidence="2" key="1">
    <citation type="submission" date="2016-10" db="EMBL/GenBank/DDBJ databases">
        <authorList>
            <person name="Varghese N."/>
            <person name="Submissions S."/>
        </authorList>
    </citation>
    <scope>NUCLEOTIDE SEQUENCE [LARGE SCALE GENOMIC DNA]</scope>
    <source>
        <strain evidence="2">CGMCC 1.6981</strain>
    </source>
</reference>
<dbReference type="OrthoDB" id="6147935at2"/>
<protein>
    <recommendedName>
        <fullName evidence="3">Alpha/beta hydrolase</fullName>
    </recommendedName>
</protein>
<accession>A0A1I7I6K6</accession>